<dbReference type="InterPro" id="IPR036322">
    <property type="entry name" value="WD40_repeat_dom_sf"/>
</dbReference>
<dbReference type="GO" id="GO:0070939">
    <property type="term" value="C:Dsl1/NZR complex"/>
    <property type="evidence" value="ECO:0007669"/>
    <property type="project" value="TreeGrafter"/>
</dbReference>
<evidence type="ECO:0000256" key="3">
    <source>
        <dbReference type="ARBA" id="ARBA00022824"/>
    </source>
</evidence>
<dbReference type="EMBL" id="BTGU01000018">
    <property type="protein sequence ID" value="GMN44350.1"/>
    <property type="molecule type" value="Genomic_DNA"/>
</dbReference>
<reference evidence="7" key="1">
    <citation type="submission" date="2023-07" db="EMBL/GenBank/DDBJ databases">
        <title>draft genome sequence of fig (Ficus carica).</title>
        <authorList>
            <person name="Takahashi T."/>
            <person name="Nishimura K."/>
        </authorList>
    </citation>
    <scope>NUCLEOTIDE SEQUENCE</scope>
</reference>
<organism evidence="7 8">
    <name type="scientific">Ficus carica</name>
    <name type="common">Common fig</name>
    <dbReference type="NCBI Taxonomy" id="3494"/>
    <lineage>
        <taxon>Eukaryota</taxon>
        <taxon>Viridiplantae</taxon>
        <taxon>Streptophyta</taxon>
        <taxon>Embryophyta</taxon>
        <taxon>Tracheophyta</taxon>
        <taxon>Spermatophyta</taxon>
        <taxon>Magnoliopsida</taxon>
        <taxon>eudicotyledons</taxon>
        <taxon>Gunneridae</taxon>
        <taxon>Pentapetalae</taxon>
        <taxon>rosids</taxon>
        <taxon>fabids</taxon>
        <taxon>Rosales</taxon>
        <taxon>Moraceae</taxon>
        <taxon>Ficeae</taxon>
        <taxon>Ficus</taxon>
    </lineage>
</organism>
<keyword evidence="3" id="KW-0256">Endoplasmic reticulum</keyword>
<dbReference type="GO" id="GO:0006890">
    <property type="term" value="P:retrograde vesicle-mediated transport, Golgi to endoplasmic reticulum"/>
    <property type="evidence" value="ECO:0007669"/>
    <property type="project" value="InterPro"/>
</dbReference>
<keyword evidence="2" id="KW-0813">Transport</keyword>
<comment type="subcellular location">
    <subcellularLocation>
        <location evidence="1">Endoplasmic reticulum</location>
    </subcellularLocation>
</comment>
<dbReference type="GO" id="GO:0000149">
    <property type="term" value="F:SNARE binding"/>
    <property type="evidence" value="ECO:0007669"/>
    <property type="project" value="TreeGrafter"/>
</dbReference>
<evidence type="ECO:0000256" key="4">
    <source>
        <dbReference type="ARBA" id="ARBA00022927"/>
    </source>
</evidence>
<dbReference type="InterPro" id="IPR013244">
    <property type="entry name" value="Sec39_domain"/>
</dbReference>
<comment type="caution">
    <text evidence="7">The sequence shown here is derived from an EMBL/GenBank/DDBJ whole genome shotgun (WGS) entry which is preliminary data.</text>
</comment>
<protein>
    <recommendedName>
        <fullName evidence="6">Sec39 domain-containing protein</fullName>
    </recommendedName>
</protein>
<evidence type="ECO:0000259" key="6">
    <source>
        <dbReference type="Pfam" id="PF08314"/>
    </source>
</evidence>
<gene>
    <name evidence="7" type="ORF">TIFTF001_013548</name>
</gene>
<feature type="domain" description="Sec39" evidence="6">
    <location>
        <begin position="553"/>
        <end position="857"/>
    </location>
</feature>
<proteinExistence type="predicted"/>
<evidence type="ECO:0000256" key="5">
    <source>
        <dbReference type="SAM" id="MobiDB-lite"/>
    </source>
</evidence>
<dbReference type="PANTHER" id="PTHR15922">
    <property type="entry name" value="NEUROBLASTOMA-AMPLIFIED SEQUENCE"/>
    <property type="match status" value="1"/>
</dbReference>
<dbReference type="PANTHER" id="PTHR15922:SF2">
    <property type="entry name" value="NBAS SUBUNIT OF NRZ TETHERING COMPLEX"/>
    <property type="match status" value="1"/>
</dbReference>
<feature type="domain" description="Sec39" evidence="6">
    <location>
        <begin position="903"/>
        <end position="1089"/>
    </location>
</feature>
<dbReference type="GO" id="GO:0015031">
    <property type="term" value="P:protein transport"/>
    <property type="evidence" value="ECO:0007669"/>
    <property type="project" value="UniProtKB-KW"/>
</dbReference>
<keyword evidence="4" id="KW-0653">Protein transport</keyword>
<evidence type="ECO:0000256" key="1">
    <source>
        <dbReference type="ARBA" id="ARBA00004240"/>
    </source>
</evidence>
<keyword evidence="8" id="KW-1185">Reference proteome</keyword>
<evidence type="ECO:0000313" key="7">
    <source>
        <dbReference type="EMBL" id="GMN44350.1"/>
    </source>
</evidence>
<evidence type="ECO:0000313" key="8">
    <source>
        <dbReference type="Proteomes" id="UP001187192"/>
    </source>
</evidence>
<feature type="region of interest" description="Disordered" evidence="5">
    <location>
        <begin position="1"/>
        <end position="34"/>
    </location>
</feature>
<sequence length="2373" mass="267272">MAEPAPEPEPVLYETRRHASRPYTPNYPPQKADNGARGGFLSMLSLQGASRLKEKWLETKQPRKLRKLASLFISPSGECVAVAAGNQITVLQKKDDYSKPCGTFTTSSLVTFLAGTWSESHDVLGVADDMDTLYFIKANGEEIMRVLKRQLKVSLPIVKMIANDDSNVQKSLLCSFTIVTSDGSLQRIEIGREPNTSVYNGLTLKGKLVQNICCVDYHPKLFLLVAVTCSESITPNNGSCNLSLWRRSNVMDIEQLFSTQFEGLYSKPKGHVGPLAFPKVLISPEAEFVCTLDVMGCMHVFKLDKQCFSLSKLTGERYGLQERGDIVDFTWWSDQVIAVAKRTGVVTMIDVLSGLKVQENDPVYSMPVIERVYQFQGNLFLLESISSERETLTDDKGTGDSHCIEQITDDRFSHLDISKLSWNLMTFSKRSILEMYDTLISNRRYEAALDFADRHGLDKDEVLKSQWLHSTWGLNEIKDSMKALLEYGLCLTNQYSFSEREDSECTKVWDFRLTRLKLLQFRDRLETYLGINMGRFSAQEYAKFRVMPINEAAIALAESGKIGALNLLFKRHPYSVAPFILEILAAIPETLPVQTYGQLLPGIYPPSGTVVREEDWVECKKMVTFANGLQKSHEIDVLIRTEPIVKQCLGFVWPSTNELSIWYKNRARDIDRSSGQLDNCLCLLDFATRKGISKLKQFHEDVSYLHQLIYSDDSDGEISLNLETWEQLSNYDKFRTMLKGVNEENVVEKLRDKAIPFMQNRFHYTTSVSQDQVIDDHLAADHDEAEPFLVRWLKEIASENKLDICSLVIEEGCGDVRSGSLFKDEVEVINCALQCLYLCKATDKWSTMAAILQKLPQMPGSKLYNGGLERRLKLAEGHIEVGRLLSFYQVPKPMNFFLESHGDGKGVKQIIRLILSKFIRRQPSRADNDWANMWRDMQCTREKAFPFLDPEFMLMEFCRGLLKAGKFSLARNYLKGTSSVALASDKAENLVIQAAREYFYSASSLGCSEIWKAKECLNLLSSSRIVKAELDIIDALTIKLPSLGVTLLPMQFRQIKDQMEIIKMAITSQIGAYLHVDGIIEIAKLLGLNSPDDISAVQEAIAREAAVAGDLQLALDLCLVLAKRGHGQVWDLCAAIARGPALENMDIKSRKQLLGFALSHCDEESISELLHAWKDLDMQGQCEILITSTESTASNFSGQGSSIISDLDNIVDRKGFSEAVEGATIDDQEKYMGNIKKILSVVAKDLPVERGRTWESVLEDNGKTLSFAASQLPWLLELSRKPENSKKPIYGLIPRMQYVSVGTQAVLTILSWLARNGFSPKDDLIASLAKSLLEPPITEEKDKICCSFLLNLVDAFCGVEVIEEQLRMRKDYHEICCIMNVGMIYSLLHNYGVECQGPAKRREMLLGKFKEKQTPDDIAKVDEVQSTFWREWKLKLEEQKFVADRSRALESIIPGVDAARFLSRDTKYMASVVHSLIESVKLEKRHVLKDILKLADTYGMNRNEVLLHYVSSLLVSEVWTDEDIMHEISECRGEINGYAVKTIHIISSVIYPAIDGCNKLRLARVFGLLSDCYFQLEETKKSLPMIHPDQANLSSFGFALYYKVLEQECIRVSFLSNLNFKNIAGLGGLTLECFNREIYEHIDDSSLEVLAKMVETLISIHTDSIPDGLMSWKDVYKHYLLSLLTTLETKARTDFVVKRPENLQGLVCQLEQSFESCRLYIKLLAHSDALDIIKRYFMVIIPLNDSYGTLPDDSTWQDCLLILLNFWMRLTDEMKEIISHDNAEEILVFSPDCLMGCLKVFMKLVIEDSVSPSQGWNTIVGYVNHGLTGVSAFEIFMFCRAMIFSGCGFSSVAEVFSEAVHAPTGFILADNTEFQDLPHLYLNLLEPILQNLAVGESQDHQNFYQILSSVSKLEGDLDDLKKVRHLIWKRLAKFCDELQIPGSVRVYVLELMHFLTGTNIKGFSAEIHSNVIQWEGWDEVHFASEQGQTSGGRGLTDHNDTSSRVTSTLIALKSSQLVASMSPTIEITPDDLSAVETAVSCFFKLSGVAHTDSHIDSLVAVLGEWEGLFMIKHDEEASLLASDAGNAWNGDDWDEGWESFQDVEPPEKEKTGSAPSLHPLHVCWLEIFKKLVTSSRFRDVLRLFDQSSGILLDEDGAKSLINIVLQTDCLMALKLVLLLPYEVLQLQCLAAVEDKLRQGGFSDSIGQDHDFLILLSSSGLIPGIISESSYGTTFSYICYLVGNFSRKCQAAQVSRLVREGSEECDVSERDLLLFRRLVFPYFISELVKADQQVLAGLVVTKFMHTNASLSLLNIAESSLKRYLERQLHLLQHDKLSLFESSSHETLKNTVSGLADKLETVVRSAFSLLTNNVR</sequence>
<dbReference type="Proteomes" id="UP001187192">
    <property type="component" value="Unassembled WGS sequence"/>
</dbReference>
<evidence type="ECO:0000256" key="2">
    <source>
        <dbReference type="ARBA" id="ARBA00022448"/>
    </source>
</evidence>
<name>A0AA88D4P6_FICCA</name>
<accession>A0AA88D4P6</accession>
<dbReference type="SUPFAM" id="SSF50978">
    <property type="entry name" value="WD40 repeat-like"/>
    <property type="match status" value="1"/>
</dbReference>
<dbReference type="Pfam" id="PF08314">
    <property type="entry name" value="Sec39"/>
    <property type="match status" value="2"/>
</dbReference>